<evidence type="ECO:0000256" key="12">
    <source>
        <dbReference type="ARBA" id="ARBA00023180"/>
    </source>
</evidence>
<feature type="compositionally biased region" description="Gly residues" evidence="15">
    <location>
        <begin position="204"/>
        <end position="215"/>
    </location>
</feature>
<evidence type="ECO:0000256" key="9">
    <source>
        <dbReference type="ARBA" id="ARBA00022989"/>
    </source>
</evidence>
<evidence type="ECO:0000259" key="17">
    <source>
        <dbReference type="Pfam" id="PF00520"/>
    </source>
</evidence>
<evidence type="ECO:0000256" key="4">
    <source>
        <dbReference type="ARBA" id="ARBA00022673"/>
    </source>
</evidence>
<dbReference type="InterPro" id="IPR027359">
    <property type="entry name" value="Volt_channel_dom_sf"/>
</dbReference>
<dbReference type="Pfam" id="PF00520">
    <property type="entry name" value="Ion_trans"/>
    <property type="match status" value="2"/>
</dbReference>
<feature type="transmembrane region" description="Helical" evidence="16">
    <location>
        <begin position="390"/>
        <end position="412"/>
    </location>
</feature>
<protein>
    <submittedName>
        <fullName evidence="19">Voltage-dependent T-type calcium channel subunit alpha-1I-like</fullName>
    </submittedName>
</protein>
<keyword evidence="7" id="KW-0106">Calcium</keyword>
<feature type="domain" description="Ion transport" evidence="17">
    <location>
        <begin position="15"/>
        <end position="72"/>
    </location>
</feature>
<keyword evidence="9 16" id="KW-1133">Transmembrane helix</keyword>
<keyword evidence="5 16" id="KW-0812">Transmembrane</keyword>
<keyword evidence="3" id="KW-0109">Calcium transport</keyword>
<evidence type="ECO:0000256" key="7">
    <source>
        <dbReference type="ARBA" id="ARBA00022837"/>
    </source>
</evidence>
<gene>
    <name evidence="19" type="primary">LOC115938699</name>
</gene>
<evidence type="ECO:0000256" key="3">
    <source>
        <dbReference type="ARBA" id="ARBA00022568"/>
    </source>
</evidence>
<dbReference type="OrthoDB" id="416585at2759"/>
<organism evidence="18 19">
    <name type="scientific">Leptonychotes weddellii</name>
    <name type="common">Weddell seal</name>
    <name type="synonym">Otaria weddellii</name>
    <dbReference type="NCBI Taxonomy" id="9713"/>
    <lineage>
        <taxon>Eukaryota</taxon>
        <taxon>Metazoa</taxon>
        <taxon>Chordata</taxon>
        <taxon>Craniata</taxon>
        <taxon>Vertebrata</taxon>
        <taxon>Euteleostomi</taxon>
        <taxon>Mammalia</taxon>
        <taxon>Eutheria</taxon>
        <taxon>Laurasiatheria</taxon>
        <taxon>Carnivora</taxon>
        <taxon>Caniformia</taxon>
        <taxon>Pinnipedia</taxon>
        <taxon>Phocidae</taxon>
        <taxon>Monachinae</taxon>
        <taxon>Lobodontini</taxon>
        <taxon>Leptonychotes</taxon>
    </lineage>
</organism>
<evidence type="ECO:0000256" key="5">
    <source>
        <dbReference type="ARBA" id="ARBA00022692"/>
    </source>
</evidence>
<evidence type="ECO:0000256" key="11">
    <source>
        <dbReference type="ARBA" id="ARBA00023136"/>
    </source>
</evidence>
<comment type="subcellular location">
    <subcellularLocation>
        <location evidence="1">Membrane</location>
        <topology evidence="1">Multi-pass membrane protein</topology>
    </subcellularLocation>
</comment>
<evidence type="ECO:0000256" key="13">
    <source>
        <dbReference type="ARBA" id="ARBA00023303"/>
    </source>
</evidence>
<evidence type="ECO:0000256" key="16">
    <source>
        <dbReference type="SAM" id="Phobius"/>
    </source>
</evidence>
<dbReference type="Gene3D" id="1.10.287.70">
    <property type="match status" value="2"/>
</dbReference>
<keyword evidence="6" id="KW-0677">Repeat</keyword>
<keyword evidence="18" id="KW-1185">Reference proteome</keyword>
<evidence type="ECO:0000313" key="18">
    <source>
        <dbReference type="Proteomes" id="UP000245341"/>
    </source>
</evidence>
<dbReference type="GO" id="GO:0005891">
    <property type="term" value="C:voltage-gated calcium channel complex"/>
    <property type="evidence" value="ECO:0007669"/>
    <property type="project" value="InterPro"/>
</dbReference>
<dbReference type="SUPFAM" id="SSF81324">
    <property type="entry name" value="Voltage-gated potassium channels"/>
    <property type="match status" value="1"/>
</dbReference>
<keyword evidence="11 16" id="KW-0472">Membrane</keyword>
<dbReference type="GO" id="GO:0098703">
    <property type="term" value="P:calcium ion import across plasma membrane"/>
    <property type="evidence" value="ECO:0007669"/>
    <property type="project" value="TreeGrafter"/>
</dbReference>
<dbReference type="RefSeq" id="XP_030878515.1">
    <property type="nucleotide sequence ID" value="XM_031022655.1"/>
</dbReference>
<keyword evidence="4" id="KW-0107">Calcium channel</keyword>
<proteinExistence type="predicted"/>
<dbReference type="InterPro" id="IPR005445">
    <property type="entry name" value="VDCC_T_a1"/>
</dbReference>
<dbReference type="PANTHER" id="PTHR45628">
    <property type="entry name" value="VOLTAGE-DEPENDENT CALCIUM CHANNEL TYPE A SUBUNIT ALPHA-1"/>
    <property type="match status" value="1"/>
</dbReference>
<keyword evidence="10" id="KW-0406">Ion transport</keyword>
<dbReference type="InterPro" id="IPR005821">
    <property type="entry name" value="Ion_trans_dom"/>
</dbReference>
<dbReference type="PRINTS" id="PR01629">
    <property type="entry name" value="TVDCCALPHA1"/>
</dbReference>
<keyword evidence="12" id="KW-0325">Glycoprotein</keyword>
<evidence type="ECO:0000256" key="15">
    <source>
        <dbReference type="SAM" id="MobiDB-lite"/>
    </source>
</evidence>
<evidence type="ECO:0000256" key="2">
    <source>
        <dbReference type="ARBA" id="ARBA00022448"/>
    </source>
</evidence>
<dbReference type="FunFam" id="1.10.287.70:FF:000053">
    <property type="entry name" value="Voltage-dependent T-type calcium channel subunit alpha"/>
    <property type="match status" value="1"/>
</dbReference>
<keyword evidence="13" id="KW-0407">Ion channel</keyword>
<feature type="domain" description="Ion transport" evidence="17">
    <location>
        <begin position="268"/>
        <end position="496"/>
    </location>
</feature>
<dbReference type="FunFam" id="1.20.120.350:FF:000007">
    <property type="entry name" value="Voltage-dependent T-type calcium channel subunit alpha"/>
    <property type="match status" value="1"/>
</dbReference>
<evidence type="ECO:0000256" key="1">
    <source>
        <dbReference type="ARBA" id="ARBA00004141"/>
    </source>
</evidence>
<keyword evidence="8" id="KW-0851">Voltage-gated channel</keyword>
<comment type="catalytic activity">
    <reaction evidence="14">
        <text>Ca(2+)(in) = Ca(2+)(out)</text>
        <dbReference type="Rhea" id="RHEA:29671"/>
        <dbReference type="ChEBI" id="CHEBI:29108"/>
    </reaction>
</comment>
<dbReference type="PANTHER" id="PTHR45628:SF39">
    <property type="entry name" value="VOLTAGE-DEPENDENT T-TYPE CALCIUM CHANNEL SUBUNIT ALPHA-1I"/>
    <property type="match status" value="1"/>
</dbReference>
<sequence>MGLLGSAELHPSPAYRVITLEGWVEIMYYVMDAHSFYNFIYFILLIIVGSFFMINLCLVVIATQFSETKQREHRLMLEQRKRYLSSSTVASYAEPGDCYEEIFQYVCHILRKARRRALGLYQALQSRRQAPAPGAPTPAKPGPHAKEPRRYKLCPQHSPLDPTPHTLVQPISTMLASDPASCPRCRHGASRRPSGPGSTDSGQEGSGSGGSGGGSEEADGDGARSSDDGASSGLGKEDEEEQADGATRLCGDVWRETRAKLRGIVDSKYFNRGIMMAILVNTVSMGIEHHEQPEELTNILEICNVVFTSMFALEMLLKLAAFGLFDYLRNPYNIFDSIIVIISIWEIVGQADGGLSVLRTFRLLRVLKLVRFMPALRRQLVVLMKTMDNVATFCMLLMLFIFIFSILGMHIFGCKFSLRTDTGDTVPDRKNFDSLLWAIVTVFQILTQEDWNVVLYNGMASTSPWASLYFVALMTFGNYVLFNLLVAILVEGFQAEGDANRSYSDEDQSSSNMEEFDKLQEGLDGGGDPKLCPIPMTPNGHLDPNLPLGGHLGPAAAAAPAPRLSLQPDPVLVALGSRKSSVMSLGRMSYDQRSLSSSRSSYYGPWARSGAWASRRSSWNSLKHKPLSAEHESLLSAERGAVRMVGRCADTKVMPEP</sequence>
<accession>A0A7F8QB96</accession>
<evidence type="ECO:0000256" key="10">
    <source>
        <dbReference type="ARBA" id="ARBA00023065"/>
    </source>
</evidence>
<evidence type="ECO:0000256" key="6">
    <source>
        <dbReference type="ARBA" id="ARBA00022737"/>
    </source>
</evidence>
<name>A0A7F8QB96_LEPWE</name>
<reference evidence="19" key="1">
    <citation type="submission" date="2025-08" db="UniProtKB">
        <authorList>
            <consortium name="RefSeq"/>
        </authorList>
    </citation>
    <scope>IDENTIFICATION</scope>
    <source>
        <tissue evidence="19">Liver</tissue>
    </source>
</reference>
<dbReference type="InterPro" id="IPR050599">
    <property type="entry name" value="VDCC_alpha-1_subunit"/>
</dbReference>
<dbReference type="Proteomes" id="UP000245341">
    <property type="component" value="Unplaced"/>
</dbReference>
<evidence type="ECO:0000256" key="8">
    <source>
        <dbReference type="ARBA" id="ARBA00022882"/>
    </source>
</evidence>
<feature type="transmembrane region" description="Helical" evidence="16">
    <location>
        <begin position="468"/>
        <end position="490"/>
    </location>
</feature>
<evidence type="ECO:0000256" key="14">
    <source>
        <dbReference type="ARBA" id="ARBA00036634"/>
    </source>
</evidence>
<keyword evidence="2" id="KW-0813">Transport</keyword>
<dbReference type="GO" id="GO:0008331">
    <property type="term" value="F:high voltage-gated calcium channel activity"/>
    <property type="evidence" value="ECO:0007669"/>
    <property type="project" value="TreeGrafter"/>
</dbReference>
<feature type="region of interest" description="Disordered" evidence="15">
    <location>
        <begin position="127"/>
        <end position="248"/>
    </location>
</feature>
<evidence type="ECO:0000313" key="19">
    <source>
        <dbReference type="RefSeq" id="XP_030878515.1"/>
    </source>
</evidence>
<dbReference type="AlphaFoldDB" id="A0A7F8QB96"/>
<feature type="transmembrane region" description="Helical" evidence="16">
    <location>
        <begin position="39"/>
        <end position="61"/>
    </location>
</feature>
<dbReference type="KEGG" id="lww:115938699"/>
<dbReference type="GeneID" id="115938699"/>
<dbReference type="Gene3D" id="1.20.120.350">
    <property type="entry name" value="Voltage-gated potassium channels. Chain C"/>
    <property type="match status" value="1"/>
</dbReference>